<evidence type="ECO:0000256" key="2">
    <source>
        <dbReference type="ARBA" id="ARBA00022737"/>
    </source>
</evidence>
<feature type="domain" description="EF-hand" evidence="4">
    <location>
        <begin position="63"/>
        <end position="92"/>
    </location>
</feature>
<keyword evidence="6" id="KW-1185">Reference proteome</keyword>
<dbReference type="PRINTS" id="PR00450">
    <property type="entry name" value="RECOVERIN"/>
</dbReference>
<evidence type="ECO:0000313" key="5">
    <source>
        <dbReference type="EMBL" id="KLO19828.1"/>
    </source>
</evidence>
<name>A0A0H2SDJ5_9AGAM</name>
<dbReference type="SUPFAM" id="SSF47473">
    <property type="entry name" value="EF-hand"/>
    <property type="match status" value="1"/>
</dbReference>
<dbReference type="GO" id="GO:0005509">
    <property type="term" value="F:calcium ion binding"/>
    <property type="evidence" value="ECO:0007669"/>
    <property type="project" value="InterPro"/>
</dbReference>
<keyword evidence="1" id="KW-0479">Metal-binding</keyword>
<dbReference type="Proteomes" id="UP000053477">
    <property type="component" value="Unassembled WGS sequence"/>
</dbReference>
<accession>A0A0H2SDJ5</accession>
<dbReference type="InterPro" id="IPR002048">
    <property type="entry name" value="EF_hand_dom"/>
</dbReference>
<dbReference type="InParanoid" id="A0A0H2SDJ5"/>
<dbReference type="PROSITE" id="PS50222">
    <property type="entry name" value="EF_HAND_2"/>
    <property type="match status" value="2"/>
</dbReference>
<dbReference type="PANTHER" id="PTHR23055:SF167">
    <property type="entry name" value="EF-HAND DOMAIN-CONTAINING PROTEIN"/>
    <property type="match status" value="1"/>
</dbReference>
<dbReference type="Pfam" id="PF13202">
    <property type="entry name" value="EF-hand_5"/>
    <property type="match status" value="1"/>
</dbReference>
<dbReference type="InterPro" id="IPR011992">
    <property type="entry name" value="EF-hand-dom_pair"/>
</dbReference>
<protein>
    <submittedName>
        <fullName evidence="5">EF-hand</fullName>
    </submittedName>
</protein>
<dbReference type="InterPro" id="IPR028846">
    <property type="entry name" value="Recoverin"/>
</dbReference>
<reference evidence="5 6" key="1">
    <citation type="submission" date="2015-04" db="EMBL/GenBank/DDBJ databases">
        <title>Complete genome sequence of Schizopora paradoxa KUC8140, a cosmopolitan wood degrader in East Asia.</title>
        <authorList>
            <consortium name="DOE Joint Genome Institute"/>
            <person name="Min B."/>
            <person name="Park H."/>
            <person name="Jang Y."/>
            <person name="Kim J.-J."/>
            <person name="Kim K.H."/>
            <person name="Pangilinan J."/>
            <person name="Lipzen A."/>
            <person name="Riley R."/>
            <person name="Grigoriev I.V."/>
            <person name="Spatafora J.W."/>
            <person name="Choi I.-G."/>
        </authorList>
    </citation>
    <scope>NUCLEOTIDE SEQUENCE [LARGE SCALE GENOMIC DNA]</scope>
    <source>
        <strain evidence="5 6">KUC8140</strain>
    </source>
</reference>
<dbReference type="AlphaFoldDB" id="A0A0H2SDJ5"/>
<dbReference type="STRING" id="27342.A0A0H2SDJ5"/>
<evidence type="ECO:0000313" key="6">
    <source>
        <dbReference type="Proteomes" id="UP000053477"/>
    </source>
</evidence>
<proteinExistence type="predicted"/>
<dbReference type="PROSITE" id="PS00018">
    <property type="entry name" value="EF_HAND_1"/>
    <property type="match status" value="2"/>
</dbReference>
<evidence type="ECO:0000259" key="4">
    <source>
        <dbReference type="PROSITE" id="PS50222"/>
    </source>
</evidence>
<dbReference type="SMART" id="SM00054">
    <property type="entry name" value="EFh"/>
    <property type="match status" value="2"/>
</dbReference>
<organism evidence="5 6">
    <name type="scientific">Schizopora paradoxa</name>
    <dbReference type="NCBI Taxonomy" id="27342"/>
    <lineage>
        <taxon>Eukaryota</taxon>
        <taxon>Fungi</taxon>
        <taxon>Dikarya</taxon>
        <taxon>Basidiomycota</taxon>
        <taxon>Agaricomycotina</taxon>
        <taxon>Agaricomycetes</taxon>
        <taxon>Hymenochaetales</taxon>
        <taxon>Schizoporaceae</taxon>
        <taxon>Schizopora</taxon>
    </lineage>
</organism>
<dbReference type="Gene3D" id="1.10.238.10">
    <property type="entry name" value="EF-hand"/>
    <property type="match status" value="1"/>
</dbReference>
<dbReference type="OrthoDB" id="191686at2759"/>
<keyword evidence="3" id="KW-0106">Calcium</keyword>
<dbReference type="CDD" id="cd00051">
    <property type="entry name" value="EFh"/>
    <property type="match status" value="1"/>
</dbReference>
<dbReference type="EMBL" id="KQ085884">
    <property type="protein sequence ID" value="KLO19828.1"/>
    <property type="molecule type" value="Genomic_DNA"/>
</dbReference>
<evidence type="ECO:0000256" key="3">
    <source>
        <dbReference type="ARBA" id="ARBA00022837"/>
    </source>
</evidence>
<dbReference type="PANTHER" id="PTHR23055">
    <property type="entry name" value="CALCIUM BINDING PROTEINS"/>
    <property type="match status" value="1"/>
</dbReference>
<evidence type="ECO:0000256" key="1">
    <source>
        <dbReference type="ARBA" id="ARBA00022723"/>
    </source>
</evidence>
<keyword evidence="2" id="KW-0677">Repeat</keyword>
<dbReference type="InterPro" id="IPR018247">
    <property type="entry name" value="EF_Hand_1_Ca_BS"/>
</dbReference>
<gene>
    <name evidence="5" type="ORF">SCHPADRAFT_934960</name>
</gene>
<dbReference type="Pfam" id="PF13499">
    <property type="entry name" value="EF-hand_7"/>
    <property type="match status" value="1"/>
</dbReference>
<feature type="domain" description="EF-hand" evidence="4">
    <location>
        <begin position="93"/>
        <end position="128"/>
    </location>
</feature>
<sequence length="184" mass="21209">MGIVHSARLPRHQLGELHLVTKLSMESLRNWQRNFLRVCPTGRLSLGEFQANYASRFPFGNSEQVFNAVDTDRDGKIDFKELMIGLCVTHNWPLDEKLKWSFDIYDLNCNGFIEYSELLELAKVICQVLGKNDRNQPAILVNSIYASMGKGRNSRFTRDEFVEGCKRDETIRRAFGLNDGLLKY</sequence>